<evidence type="ECO:0000256" key="5">
    <source>
        <dbReference type="ARBA" id="ARBA00047925"/>
    </source>
</evidence>
<dbReference type="EMBL" id="JAPDDP010000009">
    <property type="protein sequence ID" value="MDA0180025.1"/>
    <property type="molecule type" value="Genomic_DNA"/>
</dbReference>
<sequence length="301" mass="31451">MGASQQMRIGLVLHPSRDDTAVMETLLSWVGSSGGHVLVRAADAERCPPGVEAVDDMVFAEQVEALISLGGDGTMLGALRLMAHRPVPVLGVNLGHLGFLVEIHPDELGTALERLGTEDFSVEEHSALLVNGAGEELVAFNDVALVRIPGQGVVQATLSVGGQRMGRFRCDGLVVSTPIGSTAYAYAAGGPVVSPNLDALIIAPLAPMAGIGRPMVVSASEPVRLDLLPESGRLAIEVDGLKVCEIGAGDALDVTLSPAAGQVVRLDSDRYQRRNQVKLSLLDLPFLPEELRELAPGPPAS</sequence>
<feature type="binding site" evidence="6">
    <location>
        <begin position="72"/>
        <end position="73"/>
    </location>
    <ligand>
        <name>NAD(+)</name>
        <dbReference type="ChEBI" id="CHEBI:57540"/>
    </ligand>
</feature>
<comment type="caution">
    <text evidence="6">Lacks conserved residue(s) required for the propagation of feature annotation.</text>
</comment>
<accession>A0A9X3N519</accession>
<comment type="function">
    <text evidence="6">Involved in the regulation of the intracellular balance of NAD and NADP, and is a key enzyme in the biosynthesis of NADP. Catalyzes specifically the phosphorylation on 2'-hydroxyl of the adenosine moiety of NAD to yield NADP.</text>
</comment>
<gene>
    <name evidence="6" type="primary">nadK</name>
    <name evidence="7" type="ORF">OJ997_06940</name>
</gene>
<dbReference type="SUPFAM" id="SSF111331">
    <property type="entry name" value="NAD kinase/diacylglycerol kinase-like"/>
    <property type="match status" value="1"/>
</dbReference>
<dbReference type="Gene3D" id="3.40.50.10330">
    <property type="entry name" value="Probable inorganic polyphosphate/atp-NAD kinase, domain 1"/>
    <property type="match status" value="1"/>
</dbReference>
<keyword evidence="3 6" id="KW-0521">NADP</keyword>
<feature type="binding site" evidence="6">
    <location>
        <position position="206"/>
    </location>
    <ligand>
        <name>NAD(+)</name>
        <dbReference type="ChEBI" id="CHEBI:57540"/>
    </ligand>
</feature>
<keyword evidence="1 6" id="KW-0808">Transferase</keyword>
<dbReference type="GO" id="GO:0019674">
    <property type="term" value="P:NAD+ metabolic process"/>
    <property type="evidence" value="ECO:0007669"/>
    <property type="project" value="InterPro"/>
</dbReference>
<dbReference type="InterPro" id="IPR016064">
    <property type="entry name" value="NAD/diacylglycerol_kinase_sf"/>
</dbReference>
<feature type="binding site" evidence="6">
    <location>
        <position position="171"/>
    </location>
    <ligand>
        <name>NAD(+)</name>
        <dbReference type="ChEBI" id="CHEBI:57540"/>
    </ligand>
</feature>
<dbReference type="PANTHER" id="PTHR20275">
    <property type="entry name" value="NAD KINASE"/>
    <property type="match status" value="1"/>
</dbReference>
<dbReference type="GO" id="GO:0005737">
    <property type="term" value="C:cytoplasm"/>
    <property type="evidence" value="ECO:0007669"/>
    <property type="project" value="UniProtKB-SubCell"/>
</dbReference>
<comment type="catalytic activity">
    <reaction evidence="5 6">
        <text>NAD(+) + ATP = ADP + NADP(+) + H(+)</text>
        <dbReference type="Rhea" id="RHEA:18629"/>
        <dbReference type="ChEBI" id="CHEBI:15378"/>
        <dbReference type="ChEBI" id="CHEBI:30616"/>
        <dbReference type="ChEBI" id="CHEBI:57540"/>
        <dbReference type="ChEBI" id="CHEBI:58349"/>
        <dbReference type="ChEBI" id="CHEBI:456216"/>
        <dbReference type="EC" id="2.7.1.23"/>
    </reaction>
</comment>
<evidence type="ECO:0000256" key="2">
    <source>
        <dbReference type="ARBA" id="ARBA00022777"/>
    </source>
</evidence>
<keyword evidence="8" id="KW-1185">Reference proteome</keyword>
<dbReference type="Gene3D" id="2.60.200.30">
    <property type="entry name" value="Probable inorganic polyphosphate/atp-NAD kinase, domain 2"/>
    <property type="match status" value="1"/>
</dbReference>
<evidence type="ECO:0000256" key="4">
    <source>
        <dbReference type="ARBA" id="ARBA00023027"/>
    </source>
</evidence>
<feature type="binding site" evidence="6">
    <location>
        <position position="179"/>
    </location>
    <ligand>
        <name>NAD(+)</name>
        <dbReference type="ChEBI" id="CHEBI:57540"/>
    </ligand>
</feature>
<protein>
    <recommendedName>
        <fullName evidence="6">NAD kinase</fullName>
        <ecNumber evidence="6">2.7.1.23</ecNumber>
    </recommendedName>
    <alternativeName>
        <fullName evidence="6">ATP-dependent NAD kinase</fullName>
    </alternativeName>
</protein>
<keyword evidence="2 6" id="KW-0418">Kinase</keyword>
<dbReference type="InterPro" id="IPR017438">
    <property type="entry name" value="ATP-NAD_kinase_N"/>
</dbReference>
<dbReference type="InterPro" id="IPR017437">
    <property type="entry name" value="ATP-NAD_kinase_PpnK-typ_C"/>
</dbReference>
<comment type="subcellular location">
    <subcellularLocation>
        <location evidence="6">Cytoplasm</location>
    </subcellularLocation>
</comment>
<dbReference type="EC" id="2.7.1.23" evidence="6"/>
<reference evidence="7" key="1">
    <citation type="submission" date="2022-10" db="EMBL/GenBank/DDBJ databases">
        <title>The WGS of Solirubrobacter phytolaccae KCTC 29190.</title>
        <authorList>
            <person name="Jiang Z."/>
        </authorList>
    </citation>
    <scope>NUCLEOTIDE SEQUENCE</scope>
    <source>
        <strain evidence="7">KCTC 29190</strain>
    </source>
</reference>
<dbReference type="HAMAP" id="MF_00361">
    <property type="entry name" value="NAD_kinase"/>
    <property type="match status" value="1"/>
</dbReference>
<evidence type="ECO:0000313" key="8">
    <source>
        <dbReference type="Proteomes" id="UP001147653"/>
    </source>
</evidence>
<dbReference type="RefSeq" id="WP_270024335.1">
    <property type="nucleotide sequence ID" value="NZ_JAPDDP010000009.1"/>
</dbReference>
<dbReference type="GO" id="GO:0003951">
    <property type="term" value="F:NAD+ kinase activity"/>
    <property type="evidence" value="ECO:0007669"/>
    <property type="project" value="UniProtKB-UniRule"/>
</dbReference>
<comment type="caution">
    <text evidence="7">The sequence shown here is derived from an EMBL/GenBank/DDBJ whole genome shotgun (WGS) entry which is preliminary data.</text>
</comment>
<evidence type="ECO:0000256" key="3">
    <source>
        <dbReference type="ARBA" id="ARBA00022857"/>
    </source>
</evidence>
<dbReference type="GO" id="GO:0046872">
    <property type="term" value="F:metal ion binding"/>
    <property type="evidence" value="ECO:0007669"/>
    <property type="project" value="UniProtKB-UniRule"/>
</dbReference>
<dbReference type="GO" id="GO:0051287">
    <property type="term" value="F:NAD binding"/>
    <property type="evidence" value="ECO:0007669"/>
    <property type="project" value="UniProtKB-ARBA"/>
</dbReference>
<name>A0A9X3N519_9ACTN</name>
<dbReference type="InterPro" id="IPR002504">
    <property type="entry name" value="NADK"/>
</dbReference>
<keyword evidence="6" id="KW-0067">ATP-binding</keyword>
<feature type="active site" description="Proton acceptor" evidence="6">
    <location>
        <position position="72"/>
    </location>
</feature>
<evidence type="ECO:0000313" key="7">
    <source>
        <dbReference type="EMBL" id="MDA0180025.1"/>
    </source>
</evidence>
<evidence type="ECO:0000256" key="1">
    <source>
        <dbReference type="ARBA" id="ARBA00022679"/>
    </source>
</evidence>
<keyword evidence="4 6" id="KW-0520">NAD</keyword>
<dbReference type="Proteomes" id="UP001147653">
    <property type="component" value="Unassembled WGS sequence"/>
</dbReference>
<organism evidence="7 8">
    <name type="scientific">Solirubrobacter phytolaccae</name>
    <dbReference type="NCBI Taxonomy" id="1404360"/>
    <lineage>
        <taxon>Bacteria</taxon>
        <taxon>Bacillati</taxon>
        <taxon>Actinomycetota</taxon>
        <taxon>Thermoleophilia</taxon>
        <taxon>Solirubrobacterales</taxon>
        <taxon>Solirubrobacteraceae</taxon>
        <taxon>Solirubrobacter</taxon>
    </lineage>
</organism>
<evidence type="ECO:0000256" key="6">
    <source>
        <dbReference type="HAMAP-Rule" id="MF_00361"/>
    </source>
</evidence>
<dbReference type="Pfam" id="PF01513">
    <property type="entry name" value="NAD_kinase"/>
    <property type="match status" value="1"/>
</dbReference>
<feature type="binding site" evidence="6">
    <location>
        <position position="169"/>
    </location>
    <ligand>
        <name>NAD(+)</name>
        <dbReference type="ChEBI" id="CHEBI:57540"/>
    </ligand>
</feature>
<dbReference type="PANTHER" id="PTHR20275:SF0">
    <property type="entry name" value="NAD KINASE"/>
    <property type="match status" value="1"/>
</dbReference>
<proteinExistence type="inferred from homology"/>
<dbReference type="Pfam" id="PF20143">
    <property type="entry name" value="NAD_kinase_C"/>
    <property type="match status" value="1"/>
</dbReference>
<keyword evidence="6" id="KW-0547">Nucleotide-binding</keyword>
<keyword evidence="6" id="KW-0963">Cytoplasm</keyword>
<dbReference type="GO" id="GO:0005524">
    <property type="term" value="F:ATP binding"/>
    <property type="evidence" value="ECO:0007669"/>
    <property type="project" value="UniProtKB-KW"/>
</dbReference>
<dbReference type="GO" id="GO:0006741">
    <property type="term" value="P:NADP+ biosynthetic process"/>
    <property type="evidence" value="ECO:0007669"/>
    <property type="project" value="UniProtKB-UniRule"/>
</dbReference>
<comment type="cofactor">
    <cofactor evidence="6">
        <name>a divalent metal cation</name>
        <dbReference type="ChEBI" id="CHEBI:60240"/>
    </cofactor>
</comment>
<feature type="binding site" evidence="6">
    <location>
        <begin position="141"/>
        <end position="142"/>
    </location>
    <ligand>
        <name>NAD(+)</name>
        <dbReference type="ChEBI" id="CHEBI:57540"/>
    </ligand>
</feature>
<dbReference type="AlphaFoldDB" id="A0A9X3N519"/>
<comment type="similarity">
    <text evidence="6">Belongs to the NAD kinase family.</text>
</comment>